<name>A0A5P3VJH2_9BURK</name>
<dbReference type="PANTHER" id="PTHR32332:SF20">
    <property type="entry name" value="2-NITROPROPANE DIOXYGENASE-LIKE PROTEIN"/>
    <property type="match status" value="1"/>
</dbReference>
<dbReference type="Proteomes" id="UP000325743">
    <property type="component" value="Chromosome 2"/>
</dbReference>
<gene>
    <name evidence="4" type="ORF">D2917_20305</name>
</gene>
<keyword evidence="3" id="KW-0560">Oxidoreductase</keyword>
<dbReference type="RefSeq" id="WP_151071743.1">
    <property type="nucleotide sequence ID" value="NZ_CP032519.1"/>
</dbReference>
<evidence type="ECO:0000256" key="2">
    <source>
        <dbReference type="ARBA" id="ARBA00022643"/>
    </source>
</evidence>
<accession>A0A5P3VJH2</accession>
<evidence type="ECO:0000313" key="4">
    <source>
        <dbReference type="EMBL" id="QEZ46574.1"/>
    </source>
</evidence>
<evidence type="ECO:0000256" key="1">
    <source>
        <dbReference type="ARBA" id="ARBA00022630"/>
    </source>
</evidence>
<dbReference type="Pfam" id="PF03060">
    <property type="entry name" value="NMO"/>
    <property type="match status" value="1"/>
</dbReference>
<dbReference type="CDD" id="cd04730">
    <property type="entry name" value="NPD_like"/>
    <property type="match status" value="1"/>
</dbReference>
<keyword evidence="4" id="KW-0503">Monooxygenase</keyword>
<evidence type="ECO:0000256" key="3">
    <source>
        <dbReference type="ARBA" id="ARBA00023002"/>
    </source>
</evidence>
<dbReference type="AlphaFoldDB" id="A0A5P3VJH2"/>
<protein>
    <submittedName>
        <fullName evidence="4">Nitronate monooxygenase</fullName>
    </submittedName>
</protein>
<dbReference type="EMBL" id="CP032519">
    <property type="protein sequence ID" value="QEZ46574.1"/>
    <property type="molecule type" value="Genomic_DNA"/>
</dbReference>
<dbReference type="InterPro" id="IPR013785">
    <property type="entry name" value="Aldolase_TIM"/>
</dbReference>
<organism evidence="4 5">
    <name type="scientific">Cupriavidus oxalaticus</name>
    <dbReference type="NCBI Taxonomy" id="96344"/>
    <lineage>
        <taxon>Bacteria</taxon>
        <taxon>Pseudomonadati</taxon>
        <taxon>Pseudomonadota</taxon>
        <taxon>Betaproteobacteria</taxon>
        <taxon>Burkholderiales</taxon>
        <taxon>Burkholderiaceae</taxon>
        <taxon>Cupriavidus</taxon>
    </lineage>
</organism>
<keyword evidence="2" id="KW-0288">FMN</keyword>
<dbReference type="Gene3D" id="3.20.20.70">
    <property type="entry name" value="Aldolase class I"/>
    <property type="match status" value="1"/>
</dbReference>
<reference evidence="4 5" key="1">
    <citation type="submission" date="2018-09" db="EMBL/GenBank/DDBJ databases">
        <title>Complete genome sequence of Cupriavidus oxalaticus T2, a bacterium capable of phenol tolerance and degradation.</title>
        <authorList>
            <person name="Yan J."/>
        </authorList>
    </citation>
    <scope>NUCLEOTIDE SEQUENCE [LARGE SCALE GENOMIC DNA]</scope>
    <source>
        <strain evidence="4 5">T2</strain>
    </source>
</reference>
<dbReference type="GO" id="GO:0018580">
    <property type="term" value="F:nitronate monooxygenase activity"/>
    <property type="evidence" value="ECO:0007669"/>
    <property type="project" value="InterPro"/>
</dbReference>
<proteinExistence type="predicted"/>
<sequence>MKTKITELFGIRYPIIQGGMQWVGVSQLVAAVSNAGGLGTLTALTQPSAVDLDREIKKTKALTSAPFAVNLTFLPTQAPPPYQSYIDAIIANGVKIVETAGNNPKEYLEILKDAGIKVIHKCTSVRHALSVQRMGVDAVSIDGFECAGHPGEDDVPGLVLIPVAVKALDIPVVASGGIATGEGMAAALALGADGVNMGTRFLTTVESPVHDDVKRAIVAARETDTQLVLRSFRNTVRSLRTPVTQQVVELEGRAEGCTFDDVRHLVTGRRGKAALASGDYNDSVLSAGQCIGLIDDVPACDELIQRMVRDCEAAFRKGASLFAHTSQ</sequence>
<keyword evidence="1" id="KW-0285">Flavoprotein</keyword>
<dbReference type="InterPro" id="IPR004136">
    <property type="entry name" value="NMO"/>
</dbReference>
<dbReference type="SUPFAM" id="SSF51412">
    <property type="entry name" value="Inosine monophosphate dehydrogenase (IMPDH)"/>
    <property type="match status" value="1"/>
</dbReference>
<evidence type="ECO:0000313" key="5">
    <source>
        <dbReference type="Proteomes" id="UP000325743"/>
    </source>
</evidence>
<dbReference type="PANTHER" id="PTHR32332">
    <property type="entry name" value="2-NITROPROPANE DIOXYGENASE"/>
    <property type="match status" value="1"/>
</dbReference>